<dbReference type="InterPro" id="IPR011990">
    <property type="entry name" value="TPR-like_helical_dom_sf"/>
</dbReference>
<feature type="region of interest" description="Disordered" evidence="2">
    <location>
        <begin position="179"/>
        <end position="202"/>
    </location>
</feature>
<dbReference type="SUPFAM" id="SSF48452">
    <property type="entry name" value="TPR-like"/>
    <property type="match status" value="1"/>
</dbReference>
<dbReference type="Proteomes" id="UP000346198">
    <property type="component" value="Unassembled WGS sequence"/>
</dbReference>
<feature type="repeat" description="TPR" evidence="1">
    <location>
        <begin position="91"/>
        <end position="124"/>
    </location>
</feature>
<evidence type="ECO:0008006" key="5">
    <source>
        <dbReference type="Google" id="ProtNLM"/>
    </source>
</evidence>
<proteinExistence type="predicted"/>
<name>A0A6C2USP9_9BACT</name>
<dbReference type="Gene3D" id="1.25.40.10">
    <property type="entry name" value="Tetratricopeptide repeat domain"/>
    <property type="match status" value="1"/>
</dbReference>
<evidence type="ECO:0000313" key="3">
    <source>
        <dbReference type="EMBL" id="VGO23288.1"/>
    </source>
</evidence>
<dbReference type="AlphaFoldDB" id="A0A6C2USP9"/>
<evidence type="ECO:0000256" key="2">
    <source>
        <dbReference type="SAM" id="MobiDB-lite"/>
    </source>
</evidence>
<keyword evidence="1" id="KW-0802">TPR repeat</keyword>
<organism evidence="3 4">
    <name type="scientific">Pontiella sulfatireligans</name>
    <dbReference type="NCBI Taxonomy" id="2750658"/>
    <lineage>
        <taxon>Bacteria</taxon>
        <taxon>Pseudomonadati</taxon>
        <taxon>Kiritimatiellota</taxon>
        <taxon>Kiritimatiellia</taxon>
        <taxon>Kiritimatiellales</taxon>
        <taxon>Pontiellaceae</taxon>
        <taxon>Pontiella</taxon>
    </lineage>
</organism>
<accession>A0A6C2USP9</accession>
<evidence type="ECO:0000313" key="4">
    <source>
        <dbReference type="Proteomes" id="UP000346198"/>
    </source>
</evidence>
<dbReference type="InterPro" id="IPR019734">
    <property type="entry name" value="TPR_rpt"/>
</dbReference>
<keyword evidence="4" id="KW-1185">Reference proteome</keyword>
<dbReference type="EMBL" id="CAAHFH010000003">
    <property type="protein sequence ID" value="VGO23288.1"/>
    <property type="molecule type" value="Genomic_DNA"/>
</dbReference>
<dbReference type="RefSeq" id="WP_136065499.1">
    <property type="nucleotide sequence ID" value="NZ_CAAHFH010000003.1"/>
</dbReference>
<dbReference type="PROSITE" id="PS50005">
    <property type="entry name" value="TPR"/>
    <property type="match status" value="1"/>
</dbReference>
<evidence type="ECO:0000256" key="1">
    <source>
        <dbReference type="PROSITE-ProRule" id="PRU00339"/>
    </source>
</evidence>
<gene>
    <name evidence="3" type="ORF">SCARR_05395</name>
</gene>
<protein>
    <recommendedName>
        <fullName evidence="5">Tetratricopeptide repeat protein</fullName>
    </recommendedName>
</protein>
<feature type="compositionally biased region" description="Low complexity" evidence="2">
    <location>
        <begin position="190"/>
        <end position="202"/>
    </location>
</feature>
<dbReference type="SMART" id="SM00028">
    <property type="entry name" value="TPR"/>
    <property type="match status" value="1"/>
</dbReference>
<dbReference type="Pfam" id="PF13181">
    <property type="entry name" value="TPR_8"/>
    <property type="match status" value="1"/>
</dbReference>
<reference evidence="3 4" key="1">
    <citation type="submission" date="2019-04" db="EMBL/GenBank/DDBJ databases">
        <authorList>
            <person name="Van Vliet M D."/>
        </authorList>
    </citation>
    <scope>NUCLEOTIDE SEQUENCE [LARGE SCALE GENOMIC DNA]</scope>
    <source>
        <strain evidence="3 4">F21</strain>
    </source>
</reference>
<sequence length="202" mass="23259">MKHWIVIGMLFLGVSIGVAHDQDQLYIDEVLAKLKSENYTNALQMLNKKIQNEEWQLQYMHELRGESYFGLESYKEARDEYIRALPQSNEGRVERKLGQTYDKLGEFHTAVEYYDKCIEMAPDEGFQEYLARYHKARALASLGKYTEARMELKKINNNTISEGFIKDVREMMDFCLEQEKKATGQATDNGGSSESSESGVSP</sequence>